<organism evidence="3 4">
    <name type="scientific">Ewingella americana (strain ATCC 33852 / DSM 4580 / CCUG 14506 / JCM 5911 / LMG 7869 / NCTC 12157 / CDC 1468-78)</name>
    <dbReference type="NCBI Taxonomy" id="910964"/>
    <lineage>
        <taxon>Bacteria</taxon>
        <taxon>Pseudomonadati</taxon>
        <taxon>Pseudomonadota</taxon>
        <taxon>Gammaproteobacteria</taxon>
        <taxon>Enterobacterales</taxon>
        <taxon>Yersiniaceae</taxon>
        <taxon>Ewingella</taxon>
    </lineage>
</organism>
<accession>A0A085G0J3</accession>
<dbReference type="InterPro" id="IPR013096">
    <property type="entry name" value="Cupin_2"/>
</dbReference>
<dbReference type="RefSeq" id="WP_051899614.1">
    <property type="nucleotide sequence ID" value="NZ_JMPJ01000076.1"/>
</dbReference>
<dbReference type="SUPFAM" id="SSF51182">
    <property type="entry name" value="RmlC-like cupins"/>
    <property type="match status" value="1"/>
</dbReference>
<reference evidence="3 4" key="1">
    <citation type="submission" date="2014-05" db="EMBL/GenBank/DDBJ databases">
        <title>ATOL: Assembling a taxonomically balanced genome-scale reconstruction of the evolutionary history of the Enterobacteriaceae.</title>
        <authorList>
            <person name="Plunkett G.III."/>
            <person name="Neeno-Eckwall E.C."/>
            <person name="Glasner J.D."/>
            <person name="Perna N.T."/>
        </authorList>
    </citation>
    <scope>NUCLEOTIDE SEQUENCE [LARGE SCALE GENOMIC DNA]</scope>
    <source>
        <strain evidence="3 4">ATCC 33852</strain>
    </source>
</reference>
<dbReference type="Gene3D" id="2.60.120.10">
    <property type="entry name" value="Jelly Rolls"/>
    <property type="match status" value="1"/>
</dbReference>
<dbReference type="InterPro" id="IPR051610">
    <property type="entry name" value="GPI/OXD"/>
</dbReference>
<sequence length="162" mass="17751">MINAQLINNNADWLDVLGPKIKVLTPTDSQDDDYSVLLATIGPGVAIPLHSHQDRETFYILAGVVQGFVDGEWQELNQGGVLDIKNGKDHAWRNVSDQEASILIVTTNKMKDFFLEIGKPPSDTFAPPAPEDMANLFTAAQRYGYQLASPEQNAAIGLVLPF</sequence>
<evidence type="ECO:0000256" key="1">
    <source>
        <dbReference type="ARBA" id="ARBA00022723"/>
    </source>
</evidence>
<proteinExistence type="predicted"/>
<dbReference type="EMBL" id="JMPJ01000076">
    <property type="protein sequence ID" value="KFC77238.1"/>
    <property type="molecule type" value="Genomic_DNA"/>
</dbReference>
<evidence type="ECO:0000259" key="2">
    <source>
        <dbReference type="Pfam" id="PF07883"/>
    </source>
</evidence>
<dbReference type="AlphaFoldDB" id="A0A085G0J3"/>
<comment type="caution">
    <text evidence="3">The sequence shown here is derived from an EMBL/GenBank/DDBJ whole genome shotgun (WGS) entry which is preliminary data.</text>
</comment>
<dbReference type="GeneID" id="78382245"/>
<name>A0A085G0J3_EWIA3</name>
<gene>
    <name evidence="3" type="ORF">GEAM_4364</name>
</gene>
<protein>
    <recommendedName>
        <fullName evidence="2">Cupin type-2 domain-containing protein</fullName>
    </recommendedName>
</protein>
<dbReference type="eggNOG" id="COG1917">
    <property type="taxonomic scope" value="Bacteria"/>
</dbReference>
<dbReference type="GO" id="GO:0046872">
    <property type="term" value="F:metal ion binding"/>
    <property type="evidence" value="ECO:0007669"/>
    <property type="project" value="UniProtKB-KW"/>
</dbReference>
<dbReference type="STRING" id="910964.GEAM_4364"/>
<evidence type="ECO:0000313" key="3">
    <source>
        <dbReference type="EMBL" id="KFC77238.1"/>
    </source>
</evidence>
<dbReference type="PANTHER" id="PTHR35848">
    <property type="entry name" value="OXALATE-BINDING PROTEIN"/>
    <property type="match status" value="1"/>
</dbReference>
<keyword evidence="4" id="KW-1185">Reference proteome</keyword>
<keyword evidence="1" id="KW-0479">Metal-binding</keyword>
<dbReference type="InterPro" id="IPR014710">
    <property type="entry name" value="RmlC-like_jellyroll"/>
</dbReference>
<dbReference type="Proteomes" id="UP000028640">
    <property type="component" value="Unassembled WGS sequence"/>
</dbReference>
<dbReference type="OrthoDB" id="122936at2"/>
<feature type="domain" description="Cupin type-2" evidence="2">
    <location>
        <begin position="38"/>
        <end position="105"/>
    </location>
</feature>
<dbReference type="Pfam" id="PF07883">
    <property type="entry name" value="Cupin_2"/>
    <property type="match status" value="1"/>
</dbReference>
<dbReference type="InterPro" id="IPR011051">
    <property type="entry name" value="RmlC_Cupin_sf"/>
</dbReference>
<dbReference type="PANTHER" id="PTHR35848:SF6">
    <property type="entry name" value="CUPIN TYPE-2 DOMAIN-CONTAINING PROTEIN"/>
    <property type="match status" value="1"/>
</dbReference>
<evidence type="ECO:0000313" key="4">
    <source>
        <dbReference type="Proteomes" id="UP000028640"/>
    </source>
</evidence>